<evidence type="ECO:0000313" key="1">
    <source>
        <dbReference type="EMBL" id="ORY18535.1"/>
    </source>
</evidence>
<feature type="non-terminal residue" evidence="1">
    <location>
        <position position="177"/>
    </location>
</feature>
<reference evidence="1 2" key="1">
    <citation type="submission" date="2016-07" db="EMBL/GenBank/DDBJ databases">
        <title>Pervasive Adenine N6-methylation of Active Genes in Fungi.</title>
        <authorList>
            <consortium name="DOE Joint Genome Institute"/>
            <person name="Mondo S.J."/>
            <person name="Dannebaum R.O."/>
            <person name="Kuo R.C."/>
            <person name="Labutti K."/>
            <person name="Haridas S."/>
            <person name="Kuo A."/>
            <person name="Salamov A."/>
            <person name="Ahrendt S.R."/>
            <person name="Lipzen A."/>
            <person name="Sullivan W."/>
            <person name="Andreopoulos W.B."/>
            <person name="Clum A."/>
            <person name="Lindquist E."/>
            <person name="Daum C."/>
            <person name="Ramamoorthy G.K."/>
            <person name="Gryganskyi A."/>
            <person name="Culley D."/>
            <person name="Magnuson J.K."/>
            <person name="James T.Y."/>
            <person name="O'Malley M.A."/>
            <person name="Stajich J.E."/>
            <person name="Spatafora J.W."/>
            <person name="Visel A."/>
            <person name="Grigoriev I.V."/>
        </authorList>
    </citation>
    <scope>NUCLEOTIDE SEQUENCE [LARGE SCALE GENOMIC DNA]</scope>
    <source>
        <strain evidence="1 2">CBS 115471</strain>
    </source>
</reference>
<accession>A0A1Y2A916</accession>
<evidence type="ECO:0000313" key="2">
    <source>
        <dbReference type="Proteomes" id="UP000193144"/>
    </source>
</evidence>
<protein>
    <submittedName>
        <fullName evidence="1">Uncharacterized protein</fullName>
    </submittedName>
</protein>
<keyword evidence="2" id="KW-1185">Reference proteome</keyword>
<organism evidence="1 2">
    <name type="scientific">Clohesyomyces aquaticus</name>
    <dbReference type="NCBI Taxonomy" id="1231657"/>
    <lineage>
        <taxon>Eukaryota</taxon>
        <taxon>Fungi</taxon>
        <taxon>Dikarya</taxon>
        <taxon>Ascomycota</taxon>
        <taxon>Pezizomycotina</taxon>
        <taxon>Dothideomycetes</taxon>
        <taxon>Pleosporomycetidae</taxon>
        <taxon>Pleosporales</taxon>
        <taxon>Lindgomycetaceae</taxon>
        <taxon>Clohesyomyces</taxon>
    </lineage>
</organism>
<proteinExistence type="predicted"/>
<comment type="caution">
    <text evidence="1">The sequence shown here is derived from an EMBL/GenBank/DDBJ whole genome shotgun (WGS) entry which is preliminary data.</text>
</comment>
<dbReference type="AlphaFoldDB" id="A0A1Y2A916"/>
<gene>
    <name evidence="1" type="ORF">BCR34DRAFT_444355</name>
</gene>
<feature type="non-terminal residue" evidence="1">
    <location>
        <position position="1"/>
    </location>
</feature>
<dbReference type="OrthoDB" id="3438274at2759"/>
<sequence>QRKVEDDPENRLIMKLRIVDNLPWGRIAEIVNKERRENGEEGKGEMTHPGVYGRFVRNAPKIARKDGLVGFRVEDYMQKHMKTAGEGGVGLNAAPMTTIPNRRKRKETETPKAHRSAKKAKLVYDCKELETRNMLQLLVQAHDTVKDTFWTFVGHEMERLSGKVFEPEALEKRFHQL</sequence>
<name>A0A1Y2A916_9PLEO</name>
<dbReference type="Proteomes" id="UP000193144">
    <property type="component" value="Unassembled WGS sequence"/>
</dbReference>
<dbReference type="EMBL" id="MCFA01000006">
    <property type="protein sequence ID" value="ORY18535.1"/>
    <property type="molecule type" value="Genomic_DNA"/>
</dbReference>